<dbReference type="InterPro" id="IPR050307">
    <property type="entry name" value="Sterol_Desaturase_Related"/>
</dbReference>
<evidence type="ECO:0000256" key="5">
    <source>
        <dbReference type="SAM" id="Phobius"/>
    </source>
</evidence>
<evidence type="ECO:0000259" key="6">
    <source>
        <dbReference type="Pfam" id="PF04116"/>
    </source>
</evidence>
<organism evidence="7">
    <name type="scientific">viral metagenome</name>
    <dbReference type="NCBI Taxonomy" id="1070528"/>
    <lineage>
        <taxon>unclassified sequences</taxon>
        <taxon>metagenomes</taxon>
        <taxon>organismal metagenomes</taxon>
    </lineage>
</organism>
<keyword evidence="3 5" id="KW-1133">Transmembrane helix</keyword>
<dbReference type="GO" id="GO:0008610">
    <property type="term" value="P:lipid biosynthetic process"/>
    <property type="evidence" value="ECO:0007669"/>
    <property type="project" value="InterPro"/>
</dbReference>
<dbReference type="InterPro" id="IPR006694">
    <property type="entry name" value="Fatty_acid_hydroxylase"/>
</dbReference>
<proteinExistence type="predicted"/>
<dbReference type="GO" id="GO:0005506">
    <property type="term" value="F:iron ion binding"/>
    <property type="evidence" value="ECO:0007669"/>
    <property type="project" value="InterPro"/>
</dbReference>
<feature type="domain" description="Fatty acid hydroxylase" evidence="6">
    <location>
        <begin position="126"/>
        <end position="259"/>
    </location>
</feature>
<dbReference type="Pfam" id="PF04116">
    <property type="entry name" value="FA_hydroxylase"/>
    <property type="match status" value="1"/>
</dbReference>
<feature type="transmembrane region" description="Helical" evidence="5">
    <location>
        <begin position="87"/>
        <end position="105"/>
    </location>
</feature>
<dbReference type="PANTHER" id="PTHR11863">
    <property type="entry name" value="STEROL DESATURASE"/>
    <property type="match status" value="1"/>
</dbReference>
<name>A0A6C0CLS8_9ZZZZ</name>
<keyword evidence="4 5" id="KW-0472">Membrane</keyword>
<keyword evidence="2 5" id="KW-0812">Transmembrane</keyword>
<evidence type="ECO:0000256" key="2">
    <source>
        <dbReference type="ARBA" id="ARBA00022692"/>
    </source>
</evidence>
<feature type="transmembrane region" description="Helical" evidence="5">
    <location>
        <begin position="17"/>
        <end position="35"/>
    </location>
</feature>
<dbReference type="AlphaFoldDB" id="A0A6C0CLS8"/>
<feature type="transmembrane region" description="Helical" evidence="5">
    <location>
        <begin position="195"/>
        <end position="214"/>
    </location>
</feature>
<evidence type="ECO:0000256" key="4">
    <source>
        <dbReference type="ARBA" id="ARBA00023136"/>
    </source>
</evidence>
<feature type="transmembrane region" description="Helical" evidence="5">
    <location>
        <begin position="47"/>
        <end position="67"/>
    </location>
</feature>
<protein>
    <recommendedName>
        <fullName evidence="6">Fatty acid hydroxylase domain-containing protein</fullName>
    </recommendedName>
</protein>
<accession>A0A6C0CLS8</accession>
<dbReference type="GO" id="GO:0016491">
    <property type="term" value="F:oxidoreductase activity"/>
    <property type="evidence" value="ECO:0007669"/>
    <property type="project" value="InterPro"/>
</dbReference>
<evidence type="ECO:0000256" key="3">
    <source>
        <dbReference type="ARBA" id="ARBA00022989"/>
    </source>
</evidence>
<evidence type="ECO:0000313" key="7">
    <source>
        <dbReference type="EMBL" id="QHT05243.1"/>
    </source>
</evidence>
<dbReference type="GO" id="GO:0016020">
    <property type="term" value="C:membrane"/>
    <property type="evidence" value="ECO:0007669"/>
    <property type="project" value="UniProtKB-SubCell"/>
</dbReference>
<dbReference type="EMBL" id="MN739451">
    <property type="protein sequence ID" value="QHT05243.1"/>
    <property type="molecule type" value="Genomic_DNA"/>
</dbReference>
<comment type="subcellular location">
    <subcellularLocation>
        <location evidence="1">Membrane</location>
    </subcellularLocation>
</comment>
<reference evidence="7" key="1">
    <citation type="journal article" date="2020" name="Nature">
        <title>Giant virus diversity and host interactions through global metagenomics.</title>
        <authorList>
            <person name="Schulz F."/>
            <person name="Roux S."/>
            <person name="Paez-Espino D."/>
            <person name="Jungbluth S."/>
            <person name="Walsh D.A."/>
            <person name="Denef V.J."/>
            <person name="McMahon K.D."/>
            <person name="Konstantinidis K.T."/>
            <person name="Eloe-Fadrosh E.A."/>
            <person name="Kyrpides N.C."/>
            <person name="Woyke T."/>
        </authorList>
    </citation>
    <scope>NUCLEOTIDE SEQUENCE</scope>
    <source>
        <strain evidence="7">GVMAG-M-3300021375-17</strain>
    </source>
</reference>
<evidence type="ECO:0000256" key="1">
    <source>
        <dbReference type="ARBA" id="ARBA00004370"/>
    </source>
</evidence>
<sequence length="263" mass="31622">MGIIVYPPQKYFSWLDFFIWTPTYWTYSLIFPFFLSTQFRSGYSSYLGLLFGLSSVFVGQISTLVYYNMYNEKPVNENQLKLVLSHFSQIEGFVVLGGYLSIYWFSGTMPSTYYLYDGGIKWNHVVYQLLIQDFLQYGMHRIEHAIPWLYKRSHIYHHKHITPTIYDAFDGSIIDTTCMILIPLWLTSRIIRTNVWSYMVFGTIYANMLTLIHSEFEHPWEMYFRVVGIGTQHDHRIHHQKFKHNYGHLFMYWDWMFDTILME</sequence>